<feature type="region of interest" description="Disordered" evidence="1">
    <location>
        <begin position="95"/>
        <end position="139"/>
    </location>
</feature>
<sequence length="139" mass="14909">MLQYHQGMCVAVGGSSGNTAVHNNVAVEEVYVVVGGHNDGKEGQWLLRQKHNRGRGKNQGNKDGISAAVIEQVEGAAARGPLSVVYRPLLEAREVGEEGTTRQRQRARRVAAVEEGSSVGYGRGEREMAAVGGSDKRRQ</sequence>
<dbReference type="AlphaFoldDB" id="A0A445MKC1"/>
<evidence type="ECO:0000256" key="1">
    <source>
        <dbReference type="SAM" id="MobiDB-lite"/>
    </source>
</evidence>
<reference evidence="2" key="1">
    <citation type="journal article" date="2018" name="Data Brief">
        <title>Genome sequence data from 17 accessions of Ensete ventricosum, a staple food crop for millions in Ethiopia.</title>
        <authorList>
            <person name="Yemataw Z."/>
            <person name="Muzemil S."/>
            <person name="Ambachew D."/>
            <person name="Tripathi L."/>
            <person name="Tesfaye K."/>
            <person name="Chala A."/>
            <person name="Farbos A."/>
            <person name="O'Neill P."/>
            <person name="Moore K."/>
            <person name="Grant M."/>
            <person name="Studholme D.J."/>
        </authorList>
    </citation>
    <scope>NUCLEOTIDE SEQUENCE [LARGE SCALE GENOMIC DNA]</scope>
    <source>
        <tissue evidence="2">Leaf</tissue>
    </source>
</reference>
<gene>
    <name evidence="2" type="ORF">BHM03_00041878</name>
</gene>
<accession>A0A445MKC1</accession>
<organism evidence="2">
    <name type="scientific">Ensete ventricosum</name>
    <name type="common">Abyssinian banana</name>
    <name type="synonym">Musa ensete</name>
    <dbReference type="NCBI Taxonomy" id="4639"/>
    <lineage>
        <taxon>Eukaryota</taxon>
        <taxon>Viridiplantae</taxon>
        <taxon>Streptophyta</taxon>
        <taxon>Embryophyta</taxon>
        <taxon>Tracheophyta</taxon>
        <taxon>Spermatophyta</taxon>
        <taxon>Magnoliopsida</taxon>
        <taxon>Liliopsida</taxon>
        <taxon>Zingiberales</taxon>
        <taxon>Musaceae</taxon>
        <taxon>Ensete</taxon>
    </lineage>
</organism>
<evidence type="ECO:0000313" key="2">
    <source>
        <dbReference type="EMBL" id="RZR74727.1"/>
    </source>
</evidence>
<dbReference type="EMBL" id="KV876360">
    <property type="protein sequence ID" value="RZR74727.1"/>
    <property type="molecule type" value="Genomic_DNA"/>
</dbReference>
<proteinExistence type="predicted"/>
<feature type="compositionally biased region" description="Basic and acidic residues" evidence="1">
    <location>
        <begin position="123"/>
        <end position="139"/>
    </location>
</feature>
<protein>
    <submittedName>
        <fullName evidence="2">Uncharacterized protein</fullName>
    </submittedName>
</protein>
<name>A0A445MKC1_ENSVE</name>
<dbReference type="Proteomes" id="UP000290560">
    <property type="component" value="Unassembled WGS sequence"/>
</dbReference>